<dbReference type="AlphaFoldDB" id="G4TK10"/>
<sequence>MQTPPEQEVGARRHSKHFRTALNLVHKKSATAWTIEEFQACVGTWGEENPEKAASMRVQIGEFLQQTYQEKSDEILERYKAYEGIDSLSEAIDQAKVAAASSSNPSRRRRSSMKQAEGTMDPKEARISRLTGHVKCIRTDDTQSPDVWKPDIAPRTAVHAVTVPLLEAERQRLEKALAEACFPLSIHLYMLKLCQVEKLAEESLARCRENREKAIEAKVQASRIMDRVEQAKESFEAADMNEIESWTLGRLTGQGNP</sequence>
<evidence type="ECO:0000313" key="11">
    <source>
        <dbReference type="EMBL" id="CCA71660.1"/>
    </source>
</evidence>
<comment type="caution">
    <text evidence="11">The sequence shown here is derived from an EMBL/GenBank/DDBJ whole genome shotgun (WGS) entry which is preliminary data.</text>
</comment>
<organism evidence="11 12">
    <name type="scientific">Serendipita indica (strain DSM 11827)</name>
    <name type="common">Root endophyte fungus</name>
    <name type="synonym">Piriformospora indica</name>
    <dbReference type="NCBI Taxonomy" id="1109443"/>
    <lineage>
        <taxon>Eukaryota</taxon>
        <taxon>Fungi</taxon>
        <taxon>Dikarya</taxon>
        <taxon>Basidiomycota</taxon>
        <taxon>Agaricomycotina</taxon>
        <taxon>Agaricomycetes</taxon>
        <taxon>Sebacinales</taxon>
        <taxon>Serendipitaceae</taxon>
        <taxon>Serendipita</taxon>
    </lineage>
</organism>
<keyword evidence="3" id="KW-0158">Chromosome</keyword>
<dbReference type="GO" id="GO:0005634">
    <property type="term" value="C:nucleus"/>
    <property type="evidence" value="ECO:0007669"/>
    <property type="project" value="UniProtKB-SubCell"/>
</dbReference>
<name>G4TK10_SERID</name>
<dbReference type="EMBL" id="CAFZ01000129">
    <property type="protein sequence ID" value="CCA71660.1"/>
    <property type="molecule type" value="Genomic_DNA"/>
</dbReference>
<protein>
    <submittedName>
        <fullName evidence="11">Uncharacterized protein</fullName>
    </submittedName>
</protein>
<keyword evidence="5" id="KW-0498">Mitosis</keyword>
<gene>
    <name evidence="11" type="ORF">PIIN_05596</name>
</gene>
<proteinExistence type="predicted"/>
<dbReference type="GO" id="GO:0000444">
    <property type="term" value="C:MIS12/MIND type complex"/>
    <property type="evidence" value="ECO:0007669"/>
    <property type="project" value="InterPro"/>
</dbReference>
<keyword evidence="12" id="KW-1185">Reference proteome</keyword>
<comment type="subcellular location">
    <subcellularLocation>
        <location evidence="2">Chromosome</location>
        <location evidence="2">Centromere</location>
        <location evidence="2">Kinetochore</location>
    </subcellularLocation>
    <subcellularLocation>
        <location evidence="1">Nucleus</location>
    </subcellularLocation>
</comment>
<reference evidence="11 12" key="1">
    <citation type="journal article" date="2011" name="PLoS Pathog.">
        <title>Endophytic Life Strategies Decoded by Genome and Transcriptome Analyses of the Mutualistic Root Symbiont Piriformospora indica.</title>
        <authorList>
            <person name="Zuccaro A."/>
            <person name="Lahrmann U."/>
            <person name="Guldener U."/>
            <person name="Langen G."/>
            <person name="Pfiffi S."/>
            <person name="Biedenkopf D."/>
            <person name="Wong P."/>
            <person name="Samans B."/>
            <person name="Grimm C."/>
            <person name="Basiewicz M."/>
            <person name="Murat C."/>
            <person name="Martin F."/>
            <person name="Kogel K.H."/>
        </authorList>
    </citation>
    <scope>NUCLEOTIDE SEQUENCE [LARGE SCALE GENOMIC DNA]</scope>
    <source>
        <strain evidence="11 12">DSM 11827</strain>
    </source>
</reference>
<evidence type="ECO:0000256" key="6">
    <source>
        <dbReference type="ARBA" id="ARBA00022838"/>
    </source>
</evidence>
<evidence type="ECO:0000256" key="3">
    <source>
        <dbReference type="ARBA" id="ARBA00022454"/>
    </source>
</evidence>
<evidence type="ECO:0000256" key="9">
    <source>
        <dbReference type="ARBA" id="ARBA00023328"/>
    </source>
</evidence>
<dbReference type="InParanoid" id="G4TK10"/>
<keyword evidence="6" id="KW-0995">Kinetochore</keyword>
<evidence type="ECO:0000256" key="1">
    <source>
        <dbReference type="ARBA" id="ARBA00004123"/>
    </source>
</evidence>
<evidence type="ECO:0000256" key="5">
    <source>
        <dbReference type="ARBA" id="ARBA00022776"/>
    </source>
</evidence>
<dbReference type="GO" id="GO:0051301">
    <property type="term" value="P:cell division"/>
    <property type="evidence" value="ECO:0007669"/>
    <property type="project" value="UniProtKB-KW"/>
</dbReference>
<dbReference type="OrthoDB" id="18453at2759"/>
<keyword evidence="4" id="KW-0132">Cell division</keyword>
<evidence type="ECO:0000313" key="12">
    <source>
        <dbReference type="Proteomes" id="UP000007148"/>
    </source>
</evidence>
<evidence type="ECO:0000256" key="10">
    <source>
        <dbReference type="SAM" id="MobiDB-lite"/>
    </source>
</evidence>
<evidence type="ECO:0000256" key="7">
    <source>
        <dbReference type="ARBA" id="ARBA00023242"/>
    </source>
</evidence>
<evidence type="ECO:0000256" key="8">
    <source>
        <dbReference type="ARBA" id="ARBA00023306"/>
    </source>
</evidence>
<accession>G4TK10</accession>
<dbReference type="Proteomes" id="UP000007148">
    <property type="component" value="Unassembled WGS sequence"/>
</dbReference>
<evidence type="ECO:0000256" key="4">
    <source>
        <dbReference type="ARBA" id="ARBA00022618"/>
    </source>
</evidence>
<feature type="region of interest" description="Disordered" evidence="10">
    <location>
        <begin position="98"/>
        <end position="124"/>
    </location>
</feature>
<keyword evidence="9" id="KW-0137">Centromere</keyword>
<dbReference type="Pfam" id="PF03980">
    <property type="entry name" value="Nnf1"/>
    <property type="match status" value="1"/>
</dbReference>
<dbReference type="HOGENOM" id="CLU_1332077_0_0_1"/>
<keyword evidence="8" id="KW-0131">Cell cycle</keyword>
<evidence type="ECO:0000256" key="2">
    <source>
        <dbReference type="ARBA" id="ARBA00004629"/>
    </source>
</evidence>
<dbReference type="eggNOG" id="ENOG502S9JT">
    <property type="taxonomic scope" value="Eukaryota"/>
</dbReference>
<dbReference type="InterPro" id="IPR007128">
    <property type="entry name" value="PMF1/Nnf1"/>
</dbReference>
<keyword evidence="7" id="KW-0539">Nucleus</keyword>